<keyword evidence="1" id="KW-0444">Lipid biosynthesis</keyword>
<keyword evidence="1" id="KW-0521">NADP</keyword>
<dbReference type="EC" id="1.2.1.84" evidence="1"/>
<comment type="function">
    <text evidence="1">Catalyzes the reduction of fatty acyl-CoA to fatty alcohols.</text>
</comment>
<dbReference type="Gene3D" id="3.40.50.720">
    <property type="entry name" value="NAD(P)-binding Rossmann-like Domain"/>
    <property type="match status" value="1"/>
</dbReference>
<dbReference type="OrthoDB" id="429813at2759"/>
<gene>
    <name evidence="3" type="ORF">BDFB_015281</name>
</gene>
<dbReference type="Proteomes" id="UP000292052">
    <property type="component" value="Unassembled WGS sequence"/>
</dbReference>
<dbReference type="GO" id="GO:0035336">
    <property type="term" value="P:long-chain fatty-acyl-CoA metabolic process"/>
    <property type="evidence" value="ECO:0007669"/>
    <property type="project" value="TreeGrafter"/>
</dbReference>
<dbReference type="Pfam" id="PF07993">
    <property type="entry name" value="NAD_binding_4"/>
    <property type="match status" value="1"/>
</dbReference>
<reference evidence="3 4" key="1">
    <citation type="submission" date="2017-03" db="EMBL/GenBank/DDBJ databases">
        <title>Genome of the blue death feigning beetle - Asbolus verrucosus.</title>
        <authorList>
            <person name="Rider S.D."/>
        </authorList>
    </citation>
    <scope>NUCLEOTIDE SEQUENCE [LARGE SCALE GENOMIC DNA]</scope>
    <source>
        <strain evidence="3">Butters</strain>
        <tissue evidence="3">Head and leg muscle</tissue>
    </source>
</reference>
<feature type="non-terminal residue" evidence="3">
    <location>
        <position position="1"/>
    </location>
</feature>
<dbReference type="InterPro" id="IPR036291">
    <property type="entry name" value="NAD(P)-bd_dom_sf"/>
</dbReference>
<dbReference type="GO" id="GO:0102965">
    <property type="term" value="F:alcohol-forming long-chain fatty acyl-CoA reductase activity"/>
    <property type="evidence" value="ECO:0007669"/>
    <property type="project" value="UniProtKB-EC"/>
</dbReference>
<dbReference type="AlphaFoldDB" id="A0A482VFM3"/>
<dbReference type="EMBL" id="QDEB01105845">
    <property type="protein sequence ID" value="RZC00576.1"/>
    <property type="molecule type" value="Genomic_DNA"/>
</dbReference>
<feature type="domain" description="Thioester reductase (TE)" evidence="2">
    <location>
        <begin position="8"/>
        <end position="50"/>
    </location>
</feature>
<organism evidence="3 4">
    <name type="scientific">Asbolus verrucosus</name>
    <name type="common">Desert ironclad beetle</name>
    <dbReference type="NCBI Taxonomy" id="1661398"/>
    <lineage>
        <taxon>Eukaryota</taxon>
        <taxon>Metazoa</taxon>
        <taxon>Ecdysozoa</taxon>
        <taxon>Arthropoda</taxon>
        <taxon>Hexapoda</taxon>
        <taxon>Insecta</taxon>
        <taxon>Pterygota</taxon>
        <taxon>Neoptera</taxon>
        <taxon>Endopterygota</taxon>
        <taxon>Coleoptera</taxon>
        <taxon>Polyphaga</taxon>
        <taxon>Cucujiformia</taxon>
        <taxon>Tenebrionidae</taxon>
        <taxon>Pimeliinae</taxon>
        <taxon>Asbolus</taxon>
    </lineage>
</organism>
<dbReference type="PANTHER" id="PTHR11011:SF45">
    <property type="entry name" value="FATTY ACYL-COA REDUCTASE CG8306-RELATED"/>
    <property type="match status" value="1"/>
</dbReference>
<comment type="similarity">
    <text evidence="1">Belongs to the fatty acyl-CoA reductase family.</text>
</comment>
<protein>
    <recommendedName>
        <fullName evidence="1">Fatty acyl-CoA reductase</fullName>
        <ecNumber evidence="1">1.2.1.84</ecNumber>
    </recommendedName>
</protein>
<dbReference type="InterPro" id="IPR026055">
    <property type="entry name" value="FAR"/>
</dbReference>
<keyword evidence="4" id="KW-1185">Reference proteome</keyword>
<proteinExistence type="inferred from homology"/>
<sequence length="75" mass="8463">FNGRTVFITGGSGFLGQVLIEKFLRSTNVKRLYLLLRTKKNKTPQERWNAIIGNMVCVYSLETNASATNFSYSTP</sequence>
<comment type="caution">
    <text evidence="3">The sequence shown here is derived from an EMBL/GenBank/DDBJ whole genome shotgun (WGS) entry which is preliminary data.</text>
</comment>
<accession>A0A482VFM3</accession>
<evidence type="ECO:0000259" key="2">
    <source>
        <dbReference type="Pfam" id="PF07993"/>
    </source>
</evidence>
<keyword evidence="1" id="KW-0560">Oxidoreductase</keyword>
<evidence type="ECO:0000313" key="3">
    <source>
        <dbReference type="EMBL" id="RZC00576.1"/>
    </source>
</evidence>
<evidence type="ECO:0000256" key="1">
    <source>
        <dbReference type="RuleBase" id="RU363097"/>
    </source>
</evidence>
<comment type="catalytic activity">
    <reaction evidence="1">
        <text>a long-chain fatty acyl-CoA + 2 NADPH + 2 H(+) = a long-chain primary fatty alcohol + 2 NADP(+) + CoA</text>
        <dbReference type="Rhea" id="RHEA:52716"/>
        <dbReference type="ChEBI" id="CHEBI:15378"/>
        <dbReference type="ChEBI" id="CHEBI:57287"/>
        <dbReference type="ChEBI" id="CHEBI:57783"/>
        <dbReference type="ChEBI" id="CHEBI:58349"/>
        <dbReference type="ChEBI" id="CHEBI:77396"/>
        <dbReference type="ChEBI" id="CHEBI:83139"/>
        <dbReference type="EC" id="1.2.1.84"/>
    </reaction>
</comment>
<dbReference type="InterPro" id="IPR013120">
    <property type="entry name" value="FAR_NAD-bd"/>
</dbReference>
<evidence type="ECO:0000313" key="4">
    <source>
        <dbReference type="Proteomes" id="UP000292052"/>
    </source>
</evidence>
<keyword evidence="1" id="KW-0443">Lipid metabolism</keyword>
<name>A0A482VFM3_ASBVE</name>
<dbReference type="GO" id="GO:0005777">
    <property type="term" value="C:peroxisome"/>
    <property type="evidence" value="ECO:0007669"/>
    <property type="project" value="TreeGrafter"/>
</dbReference>
<dbReference type="PANTHER" id="PTHR11011">
    <property type="entry name" value="MALE STERILITY PROTEIN 2-RELATED"/>
    <property type="match status" value="1"/>
</dbReference>
<dbReference type="SUPFAM" id="SSF51735">
    <property type="entry name" value="NAD(P)-binding Rossmann-fold domains"/>
    <property type="match status" value="1"/>
</dbReference>
<dbReference type="GO" id="GO:0080019">
    <property type="term" value="F:alcohol-forming very long-chain fatty acyl-CoA reductase activity"/>
    <property type="evidence" value="ECO:0007669"/>
    <property type="project" value="InterPro"/>
</dbReference>